<name>A0A6P1QWC4_9FLAO</name>
<evidence type="ECO:0000313" key="2">
    <source>
        <dbReference type="EMBL" id="QHN65447.1"/>
    </source>
</evidence>
<dbReference type="OrthoDB" id="1491615at2"/>
<dbReference type="InterPro" id="IPR025665">
    <property type="entry name" value="Beta-barrel_OMP_2"/>
</dbReference>
<organism evidence="2 3">
    <name type="scientific">Bergeyella cardium</name>
    <dbReference type="NCBI Taxonomy" id="1585976"/>
    <lineage>
        <taxon>Bacteria</taxon>
        <taxon>Pseudomonadati</taxon>
        <taxon>Bacteroidota</taxon>
        <taxon>Flavobacteriia</taxon>
        <taxon>Flavobacteriales</taxon>
        <taxon>Weeksellaceae</taxon>
        <taxon>Bergeyella</taxon>
    </lineage>
</organism>
<dbReference type="Pfam" id="PF13568">
    <property type="entry name" value="OMP_b-brl_2"/>
    <property type="match status" value="1"/>
</dbReference>
<reference evidence="2 3" key="1">
    <citation type="submission" date="2018-04" db="EMBL/GenBank/DDBJ databases">
        <title>Characteristic and Complete Genome Sequencing of A Novel Member of Infective Endocarditis Causative Bacteria: Bergeyella cardium QL-PH.</title>
        <authorList>
            <person name="Pan H."/>
            <person name="Sun E."/>
            <person name="Zhang Y."/>
        </authorList>
    </citation>
    <scope>NUCLEOTIDE SEQUENCE [LARGE SCALE GENOMIC DNA]</scope>
    <source>
        <strain evidence="2 3">HPQL</strain>
    </source>
</reference>
<dbReference type="AlphaFoldDB" id="A0A6P1QWC4"/>
<keyword evidence="3" id="KW-1185">Reference proteome</keyword>
<dbReference type="KEGG" id="bcad:DBX24_05910"/>
<evidence type="ECO:0000313" key="3">
    <source>
        <dbReference type="Proteomes" id="UP000464318"/>
    </source>
</evidence>
<accession>A0A6P1QWC4</accession>
<evidence type="ECO:0000259" key="1">
    <source>
        <dbReference type="Pfam" id="PF13568"/>
    </source>
</evidence>
<sequence length="243" mass="27804">MRKYFLFTSILSTCLINAQLVREITYGVSAGAIYSQMNNLEPMIIPQGVYQNYSTSENAKFGAAGGVFLNWKYPTEKISVQPELYYSRQSTDFKYNDKNGLNYNIKFPFHNLNLGFLLKYYFTDGFYIGAGPFFTFSLDKDALTYTSNAEELSRQSGVYFEPDAVVQKTLKESFEGKDYFHSAFAIGYEFYNGLNIGFRYHLGLSDALETQENGHRFKNTNNKVSAFSLQIGYSFSFDGHNNF</sequence>
<gene>
    <name evidence="2" type="ORF">DBX24_05910</name>
</gene>
<proteinExistence type="predicted"/>
<feature type="domain" description="Outer membrane protein beta-barrel" evidence="1">
    <location>
        <begin position="22"/>
        <end position="208"/>
    </location>
</feature>
<dbReference type="Proteomes" id="UP000464318">
    <property type="component" value="Chromosome"/>
</dbReference>
<protein>
    <submittedName>
        <fullName evidence="2">Outer membrane beta-barrel protein</fullName>
    </submittedName>
</protein>
<dbReference type="EMBL" id="CP029149">
    <property type="protein sequence ID" value="QHN65447.1"/>
    <property type="molecule type" value="Genomic_DNA"/>
</dbReference>